<organism evidence="6 7">
    <name type="scientific">Coemansia spiralis</name>
    <dbReference type="NCBI Taxonomy" id="417178"/>
    <lineage>
        <taxon>Eukaryota</taxon>
        <taxon>Fungi</taxon>
        <taxon>Fungi incertae sedis</taxon>
        <taxon>Zoopagomycota</taxon>
        <taxon>Kickxellomycotina</taxon>
        <taxon>Kickxellomycetes</taxon>
        <taxon>Kickxellales</taxon>
        <taxon>Kickxellaceae</taxon>
        <taxon>Coemansia</taxon>
    </lineage>
</organism>
<gene>
    <name evidence="6" type="ORF">GGI25_004748</name>
</gene>
<evidence type="ECO:0000256" key="3">
    <source>
        <dbReference type="SAM" id="MobiDB-lite"/>
    </source>
</evidence>
<dbReference type="Gene3D" id="2.40.10.10">
    <property type="entry name" value="Trypsin-like serine proteases"/>
    <property type="match status" value="1"/>
</dbReference>
<keyword evidence="4" id="KW-0732">Signal</keyword>
<dbReference type="PANTHER" id="PTHR24276">
    <property type="entry name" value="POLYSERASE-RELATED"/>
    <property type="match status" value="1"/>
</dbReference>
<dbReference type="Proteomes" id="UP001151518">
    <property type="component" value="Unassembled WGS sequence"/>
</dbReference>
<dbReference type="GO" id="GO:0004252">
    <property type="term" value="F:serine-type endopeptidase activity"/>
    <property type="evidence" value="ECO:0007669"/>
    <property type="project" value="InterPro"/>
</dbReference>
<feature type="region of interest" description="Disordered" evidence="3">
    <location>
        <begin position="289"/>
        <end position="340"/>
    </location>
</feature>
<name>A0A9W8G5J7_9FUNG</name>
<accession>A0A9W8G5J7</accession>
<dbReference type="PROSITE" id="PS50240">
    <property type="entry name" value="TRYPSIN_DOM"/>
    <property type="match status" value="1"/>
</dbReference>
<comment type="similarity">
    <text evidence="1">Belongs to the peptidase S1 family.</text>
</comment>
<dbReference type="InterPro" id="IPR009003">
    <property type="entry name" value="Peptidase_S1_PA"/>
</dbReference>
<dbReference type="SUPFAM" id="SSF50494">
    <property type="entry name" value="Trypsin-like serine proteases"/>
    <property type="match status" value="1"/>
</dbReference>
<dbReference type="PRINTS" id="PR00722">
    <property type="entry name" value="CHYMOTRYPSIN"/>
</dbReference>
<evidence type="ECO:0000259" key="5">
    <source>
        <dbReference type="PROSITE" id="PS50240"/>
    </source>
</evidence>
<dbReference type="InterPro" id="IPR001314">
    <property type="entry name" value="Peptidase_S1A"/>
</dbReference>
<feature type="domain" description="Peptidase S1" evidence="5">
    <location>
        <begin position="40"/>
        <end position="277"/>
    </location>
</feature>
<feature type="compositionally biased region" description="Low complexity" evidence="3">
    <location>
        <begin position="327"/>
        <end position="340"/>
    </location>
</feature>
<dbReference type="Pfam" id="PF00089">
    <property type="entry name" value="Trypsin"/>
    <property type="match status" value="1"/>
</dbReference>
<proteinExistence type="inferred from homology"/>
<dbReference type="InterPro" id="IPR050430">
    <property type="entry name" value="Peptidase_S1"/>
</dbReference>
<dbReference type="AlphaFoldDB" id="A0A9W8G5J7"/>
<evidence type="ECO:0000313" key="7">
    <source>
        <dbReference type="Proteomes" id="UP001151518"/>
    </source>
</evidence>
<dbReference type="PANTHER" id="PTHR24276:SF98">
    <property type="entry name" value="FI18310P1-RELATED"/>
    <property type="match status" value="1"/>
</dbReference>
<feature type="signal peptide" evidence="4">
    <location>
        <begin position="1"/>
        <end position="23"/>
    </location>
</feature>
<evidence type="ECO:0000256" key="1">
    <source>
        <dbReference type="ARBA" id="ARBA00007664"/>
    </source>
</evidence>
<dbReference type="InterPro" id="IPR043504">
    <property type="entry name" value="Peptidase_S1_PA_chymotrypsin"/>
</dbReference>
<keyword evidence="2" id="KW-1015">Disulfide bond</keyword>
<sequence length="373" mass="38263">MKIPVKSLILSLAPSILISVAAGAQSAGNDAKPRKAVSRVVGGQTMSDASYGFIANVISVDHVHSGKKCTGALITDRIVVTTANCLLTAGHTWFRPELMSVLLGGSTDNAYKVRQALIADGYTRDTLKHNVGLLVLASPVPESVATPIKIYTGTFNTTIGSYVAGYGLTAENPNANPEYAQAAPLSILDNDHCRSYPHFDSATQLCAYGGLDNAVCRGDEGAPLLVLSESGSPAILAITSYTAGPTGINGLGCKDRNRFVYFEMGGSWAKWISTTADVPYEHITVDTLSGGTSDSNSGSHSDAGGVTDTHPGITASSADVGAISGPSVSSEASESSESSSHSSASSVVAAGSANTSAALAFLVATVLVEVIQF</sequence>
<dbReference type="GO" id="GO:0006508">
    <property type="term" value="P:proteolysis"/>
    <property type="evidence" value="ECO:0007669"/>
    <property type="project" value="InterPro"/>
</dbReference>
<comment type="caution">
    <text evidence="6">The sequence shown here is derived from an EMBL/GenBank/DDBJ whole genome shotgun (WGS) entry which is preliminary data.</text>
</comment>
<evidence type="ECO:0000256" key="4">
    <source>
        <dbReference type="SAM" id="SignalP"/>
    </source>
</evidence>
<dbReference type="InterPro" id="IPR001254">
    <property type="entry name" value="Trypsin_dom"/>
</dbReference>
<feature type="compositionally biased region" description="Polar residues" evidence="3">
    <location>
        <begin position="289"/>
        <end position="300"/>
    </location>
</feature>
<feature type="chain" id="PRO_5040827653" description="Peptidase S1 domain-containing protein" evidence="4">
    <location>
        <begin position="24"/>
        <end position="373"/>
    </location>
</feature>
<dbReference type="SMART" id="SM00020">
    <property type="entry name" value="Tryp_SPc"/>
    <property type="match status" value="1"/>
</dbReference>
<reference evidence="6" key="1">
    <citation type="submission" date="2022-07" db="EMBL/GenBank/DDBJ databases">
        <title>Phylogenomic reconstructions and comparative analyses of Kickxellomycotina fungi.</title>
        <authorList>
            <person name="Reynolds N.K."/>
            <person name="Stajich J.E."/>
            <person name="Barry K."/>
            <person name="Grigoriev I.V."/>
            <person name="Crous P."/>
            <person name="Smith M.E."/>
        </authorList>
    </citation>
    <scope>NUCLEOTIDE SEQUENCE</scope>
    <source>
        <strain evidence="6">NRRL 3115</strain>
    </source>
</reference>
<dbReference type="OrthoDB" id="6380398at2759"/>
<protein>
    <recommendedName>
        <fullName evidence="5">Peptidase S1 domain-containing protein</fullName>
    </recommendedName>
</protein>
<evidence type="ECO:0000256" key="2">
    <source>
        <dbReference type="ARBA" id="ARBA00023157"/>
    </source>
</evidence>
<dbReference type="EMBL" id="JANBTW010000069">
    <property type="protein sequence ID" value="KAJ2673413.1"/>
    <property type="molecule type" value="Genomic_DNA"/>
</dbReference>
<evidence type="ECO:0000313" key="6">
    <source>
        <dbReference type="EMBL" id="KAJ2673413.1"/>
    </source>
</evidence>